<feature type="region of interest" description="Disordered" evidence="1">
    <location>
        <begin position="382"/>
        <end position="408"/>
    </location>
</feature>
<feature type="region of interest" description="Disordered" evidence="1">
    <location>
        <begin position="288"/>
        <end position="320"/>
    </location>
</feature>
<feature type="region of interest" description="Disordered" evidence="1">
    <location>
        <begin position="430"/>
        <end position="502"/>
    </location>
</feature>
<dbReference type="EMBL" id="FJVC01000308">
    <property type="protein sequence ID" value="CZT47847.1"/>
    <property type="molecule type" value="Genomic_DNA"/>
</dbReference>
<feature type="region of interest" description="Disordered" evidence="1">
    <location>
        <begin position="1"/>
        <end position="52"/>
    </location>
</feature>
<name>A0A1E1MFN5_RHYSE</name>
<feature type="compositionally biased region" description="Basic residues" evidence="1">
    <location>
        <begin position="477"/>
        <end position="493"/>
    </location>
</feature>
<keyword evidence="3" id="KW-1185">Reference proteome</keyword>
<feature type="compositionally biased region" description="Basic and acidic residues" evidence="1">
    <location>
        <begin position="653"/>
        <end position="666"/>
    </location>
</feature>
<feature type="compositionally biased region" description="Low complexity" evidence="1">
    <location>
        <begin position="668"/>
        <end position="678"/>
    </location>
</feature>
<proteinExistence type="predicted"/>
<feature type="compositionally biased region" description="Pro residues" evidence="1">
    <location>
        <begin position="23"/>
        <end position="36"/>
    </location>
</feature>
<protein>
    <submittedName>
        <fullName evidence="2">Uncharacterized protein</fullName>
    </submittedName>
</protein>
<evidence type="ECO:0000256" key="1">
    <source>
        <dbReference type="SAM" id="MobiDB-lite"/>
    </source>
</evidence>
<accession>A0A1E1MFN5</accession>
<feature type="compositionally biased region" description="Polar residues" evidence="1">
    <location>
        <begin position="462"/>
        <end position="473"/>
    </location>
</feature>
<organism evidence="2 3">
    <name type="scientific">Rhynchosporium secalis</name>
    <name type="common">Barley scald fungus</name>
    <dbReference type="NCBI Taxonomy" id="38038"/>
    <lineage>
        <taxon>Eukaryota</taxon>
        <taxon>Fungi</taxon>
        <taxon>Dikarya</taxon>
        <taxon>Ascomycota</taxon>
        <taxon>Pezizomycotina</taxon>
        <taxon>Leotiomycetes</taxon>
        <taxon>Helotiales</taxon>
        <taxon>Ploettnerulaceae</taxon>
        <taxon>Rhynchosporium</taxon>
    </lineage>
</organism>
<evidence type="ECO:0000313" key="3">
    <source>
        <dbReference type="Proteomes" id="UP000177625"/>
    </source>
</evidence>
<feature type="compositionally biased region" description="Polar residues" evidence="1">
    <location>
        <begin position="643"/>
        <end position="652"/>
    </location>
</feature>
<evidence type="ECO:0000313" key="2">
    <source>
        <dbReference type="EMBL" id="CZT47847.1"/>
    </source>
</evidence>
<feature type="compositionally biased region" description="Polar residues" evidence="1">
    <location>
        <begin position="294"/>
        <end position="304"/>
    </location>
</feature>
<sequence>MYSYSNGSRTLPRGFRYEEPHTPEPPSAEPRQPSPPRQRLKVRRRNDSSLQAPTQQFLASVAAADVPVPTIELAQGTMEDLEMPDRKDLSVNTGLLAPLTFARRAVSPPKTPMPVLSIDLPVQRPNWTMGSPSPAEEYFSRPGSSLSDDSDFSDDSFYSGSRISRPSDDGSCTSPESDSADPFQFPMPAKGNGRAGLLDADIFQPLNGKLRSKSRKDAAWTQAQSAHLWCTYIMYLQDPTVTPFRISASAVPPEGVCYRVARESRRSWKGQKIAAPLRRSSRLNSVLLSSSSSMTQKSGSNTPTVEYPKSSYAKWPHSGGATRNHLRAMCRKKDNTSVSRHRHLQSRSPTPFTKLQWRLRTPEHRPSAFNTKDIALSLTTSTAESMQPDGPLAQLSAELPLPGPSSFPPLDGFKPLSFGHSRGMNFSLSEASGRRLGSPFVSRTYGPSSSQGLDPFEPRPSPSRTQSDTNRQLRSPLRIHKPHSLNGTQKRRAQHDLEEELSPSGAIVRPSILNEQLFGTPLNNRRVRSRGFSLGDEALRNHIPGLFRFSPPLQDAPKTSVPQLTAMSPMEAPKLLPSATFEPSIKRLGSPFSELGPSNTFPRRVCPDGSATIKRSAFATVQAHQSHQTRHSIESFDFGDGPSLQSRLQNLDSRLKQIREREEAAKKQQQQQQQQQLP</sequence>
<gene>
    <name evidence="2" type="ORF">RSE6_08463</name>
</gene>
<dbReference type="Proteomes" id="UP000177625">
    <property type="component" value="Unassembled WGS sequence"/>
</dbReference>
<reference evidence="3" key="1">
    <citation type="submission" date="2016-03" db="EMBL/GenBank/DDBJ databases">
        <authorList>
            <person name="Guldener U."/>
        </authorList>
    </citation>
    <scope>NUCLEOTIDE SEQUENCE [LARGE SCALE GENOMIC DNA]</scope>
</reference>
<dbReference type="AlphaFoldDB" id="A0A1E1MFN5"/>
<feature type="region of interest" description="Disordered" evidence="1">
    <location>
        <begin position="123"/>
        <end position="190"/>
    </location>
</feature>
<feature type="region of interest" description="Disordered" evidence="1">
    <location>
        <begin position="623"/>
        <end position="678"/>
    </location>
</feature>